<evidence type="ECO:0000256" key="1">
    <source>
        <dbReference type="ARBA" id="ARBA00022801"/>
    </source>
</evidence>
<sequence>MPFAFCTRERLPWTEFAESAEYGPTIKYFSEIAARHGIVIISPILERDESKDDVIWNAAVVISHTGKVIGKSRKNHIPRVGDFNEANYYMESTLGHPVFQTAFGRIAINICYGRHHPQNWMMFALNGAEIIFNPSATTGDLSRYDMLLRFLLESDPIQRMRRYANKMPKEDRNEREYATDLNEPLWGIEARNAAIANHCFTVAINRVGTEQFPHEFTSGNGLPAHRDFGHFYGSSYIAAPDGSRTPALSRTKDGVLIAELDLNLCRQTKDSWCFRMTQRLDMYAKLLEKAARPDYRPDIRKET</sequence>
<dbReference type="GO" id="GO:0033396">
    <property type="term" value="P:beta-alanine biosynthetic process via 3-ureidopropionate"/>
    <property type="evidence" value="ECO:0007669"/>
    <property type="project" value="TreeGrafter"/>
</dbReference>
<evidence type="ECO:0000259" key="2">
    <source>
        <dbReference type="PROSITE" id="PS50263"/>
    </source>
</evidence>
<dbReference type="Gene3D" id="3.60.110.10">
    <property type="entry name" value="Carbon-nitrogen hydrolase"/>
    <property type="match status" value="1"/>
</dbReference>
<dbReference type="GO" id="GO:0003837">
    <property type="term" value="F:beta-ureidopropionase activity"/>
    <property type="evidence" value="ECO:0007669"/>
    <property type="project" value="TreeGrafter"/>
</dbReference>
<dbReference type="EMBL" id="KE125187">
    <property type="protein sequence ID" value="EPB70487.1"/>
    <property type="molecule type" value="Genomic_DNA"/>
</dbReference>
<dbReference type="Pfam" id="PF00795">
    <property type="entry name" value="CN_hydrolase"/>
    <property type="match status" value="1"/>
</dbReference>
<dbReference type="InterPro" id="IPR050345">
    <property type="entry name" value="Aliph_Amidase/BUP"/>
</dbReference>
<gene>
    <name evidence="3" type="ORF">ANCCEY_10420</name>
</gene>
<dbReference type="PROSITE" id="PS50263">
    <property type="entry name" value="CN_HYDROLASE"/>
    <property type="match status" value="1"/>
</dbReference>
<evidence type="ECO:0000313" key="4">
    <source>
        <dbReference type="Proteomes" id="UP000054495"/>
    </source>
</evidence>
<dbReference type="InterPro" id="IPR003010">
    <property type="entry name" value="C-N_Hydrolase"/>
</dbReference>
<organism evidence="3 4">
    <name type="scientific">Ancylostoma ceylanicum</name>
    <dbReference type="NCBI Taxonomy" id="53326"/>
    <lineage>
        <taxon>Eukaryota</taxon>
        <taxon>Metazoa</taxon>
        <taxon>Ecdysozoa</taxon>
        <taxon>Nematoda</taxon>
        <taxon>Chromadorea</taxon>
        <taxon>Rhabditida</taxon>
        <taxon>Rhabditina</taxon>
        <taxon>Rhabditomorpha</taxon>
        <taxon>Strongyloidea</taxon>
        <taxon>Ancylostomatidae</taxon>
        <taxon>Ancylostomatinae</taxon>
        <taxon>Ancylostoma</taxon>
    </lineage>
</organism>
<dbReference type="PANTHER" id="PTHR43674:SF2">
    <property type="entry name" value="BETA-UREIDOPROPIONASE"/>
    <property type="match status" value="1"/>
</dbReference>
<dbReference type="Proteomes" id="UP000054495">
    <property type="component" value="Unassembled WGS sequence"/>
</dbReference>
<protein>
    <submittedName>
        <fullName evidence="3">Hydrolase, carbon-nitrogen family</fullName>
    </submittedName>
</protein>
<dbReference type="SUPFAM" id="SSF56317">
    <property type="entry name" value="Carbon-nitrogen hydrolase"/>
    <property type="match status" value="1"/>
</dbReference>
<keyword evidence="4" id="KW-1185">Reference proteome</keyword>
<dbReference type="AlphaFoldDB" id="A0A0D6LS68"/>
<keyword evidence="1 3" id="KW-0378">Hydrolase</keyword>
<dbReference type="InterPro" id="IPR036526">
    <property type="entry name" value="C-N_Hydrolase_sf"/>
</dbReference>
<reference evidence="3 4" key="1">
    <citation type="submission" date="2013-05" db="EMBL/GenBank/DDBJ databases">
        <title>Draft genome of the parasitic nematode Anyclostoma ceylanicum.</title>
        <authorList>
            <person name="Mitreva M."/>
        </authorList>
    </citation>
    <scope>NUCLEOTIDE SEQUENCE [LARGE SCALE GENOMIC DNA]</scope>
</reference>
<name>A0A0D6LS68_9BILA</name>
<accession>A0A0D6LS68</accession>
<dbReference type="PANTHER" id="PTHR43674">
    <property type="entry name" value="NITRILASE C965.09-RELATED"/>
    <property type="match status" value="1"/>
</dbReference>
<feature type="domain" description="CN hydrolase" evidence="2">
    <location>
        <begin position="1"/>
        <end position="262"/>
    </location>
</feature>
<evidence type="ECO:0000313" key="3">
    <source>
        <dbReference type="EMBL" id="EPB70487.1"/>
    </source>
</evidence>
<proteinExistence type="predicted"/>